<organism evidence="1">
    <name type="scientific">Physcomitrium patens</name>
    <name type="common">Spreading-leaved earth moss</name>
    <name type="synonym">Physcomitrella patens</name>
    <dbReference type="NCBI Taxonomy" id="3218"/>
    <lineage>
        <taxon>Eukaryota</taxon>
        <taxon>Viridiplantae</taxon>
        <taxon>Streptophyta</taxon>
        <taxon>Embryophyta</taxon>
        <taxon>Bryophyta</taxon>
        <taxon>Bryophytina</taxon>
        <taxon>Bryopsida</taxon>
        <taxon>Funariidae</taxon>
        <taxon>Funariales</taxon>
        <taxon>Funariaceae</taxon>
        <taxon>Physcomitrium</taxon>
    </lineage>
</organism>
<dbReference type="EnsemblPlants" id="Pp3c6_23250V3.1">
    <property type="protein sequence ID" value="PAC:32976526.CDS.1"/>
    <property type="gene ID" value="Pp3c6_23250"/>
</dbReference>
<accession>A0A2K1KGT5</accession>
<proteinExistence type="predicted"/>
<gene>
    <name evidence="1" type="ORF">PHYPA_009366</name>
</gene>
<reference evidence="1 3" key="1">
    <citation type="journal article" date="2008" name="Science">
        <title>The Physcomitrella genome reveals evolutionary insights into the conquest of land by plants.</title>
        <authorList>
            <person name="Rensing S."/>
            <person name="Lang D."/>
            <person name="Zimmer A."/>
            <person name="Terry A."/>
            <person name="Salamov A."/>
            <person name="Shapiro H."/>
            <person name="Nishiyama T."/>
            <person name="Perroud P.-F."/>
            <person name="Lindquist E."/>
            <person name="Kamisugi Y."/>
            <person name="Tanahashi T."/>
            <person name="Sakakibara K."/>
            <person name="Fujita T."/>
            <person name="Oishi K."/>
            <person name="Shin-I T."/>
            <person name="Kuroki Y."/>
            <person name="Toyoda A."/>
            <person name="Suzuki Y."/>
            <person name="Hashimoto A."/>
            <person name="Yamaguchi K."/>
            <person name="Sugano A."/>
            <person name="Kohara Y."/>
            <person name="Fujiyama A."/>
            <person name="Anterola A."/>
            <person name="Aoki S."/>
            <person name="Ashton N."/>
            <person name="Barbazuk W.B."/>
            <person name="Barker E."/>
            <person name="Bennetzen J."/>
            <person name="Bezanilla M."/>
            <person name="Blankenship R."/>
            <person name="Cho S.H."/>
            <person name="Dutcher S."/>
            <person name="Estelle M."/>
            <person name="Fawcett J.A."/>
            <person name="Gundlach H."/>
            <person name="Hanada K."/>
            <person name="Heyl A."/>
            <person name="Hicks K.A."/>
            <person name="Hugh J."/>
            <person name="Lohr M."/>
            <person name="Mayer K."/>
            <person name="Melkozernov A."/>
            <person name="Murata T."/>
            <person name="Nelson D."/>
            <person name="Pils B."/>
            <person name="Prigge M."/>
            <person name="Reiss B."/>
            <person name="Renner T."/>
            <person name="Rombauts S."/>
            <person name="Rushton P."/>
            <person name="Sanderfoot A."/>
            <person name="Schween G."/>
            <person name="Shiu S.-H."/>
            <person name="Stueber K."/>
            <person name="Theodoulou F.L."/>
            <person name="Tu H."/>
            <person name="Van de Peer Y."/>
            <person name="Verrier P.J."/>
            <person name="Waters E."/>
            <person name="Wood A."/>
            <person name="Yang L."/>
            <person name="Cove D."/>
            <person name="Cuming A."/>
            <person name="Hasebe M."/>
            <person name="Lucas S."/>
            <person name="Mishler D.B."/>
            <person name="Reski R."/>
            <person name="Grigoriev I."/>
            <person name="Quatrano R.S."/>
            <person name="Boore J.L."/>
        </authorList>
    </citation>
    <scope>NUCLEOTIDE SEQUENCE [LARGE SCALE GENOMIC DNA]</scope>
    <source>
        <strain evidence="2 3">cv. Gransden 2004</strain>
    </source>
</reference>
<dbReference type="EMBL" id="ABEU02000006">
    <property type="protein sequence ID" value="PNR52991.1"/>
    <property type="molecule type" value="Genomic_DNA"/>
</dbReference>
<name>A0A2K1KGT5_PHYPA</name>
<evidence type="ECO:0000313" key="1">
    <source>
        <dbReference type="EMBL" id="PNR52991.1"/>
    </source>
</evidence>
<sequence>MISNVYSSAVHLKAEQAATTHSIARCGLKLFRCVCYRVATEFSRILTLTRSGFRGTCHGHIRKEVIMPDLTERLLVICSNNQTRLSNEGFVQIQFFS</sequence>
<dbReference type="InParanoid" id="A0A2K1KGT5"/>
<dbReference type="AlphaFoldDB" id="A0A2K1KGT5"/>
<reference evidence="2" key="3">
    <citation type="submission" date="2020-12" db="UniProtKB">
        <authorList>
            <consortium name="EnsemblPlants"/>
        </authorList>
    </citation>
    <scope>IDENTIFICATION</scope>
</reference>
<keyword evidence="3" id="KW-1185">Reference proteome</keyword>
<dbReference type="PaxDb" id="3218-PP1S103_64V6.1"/>
<dbReference type="Gramene" id="Pp3c6_23250V3.1">
    <property type="protein sequence ID" value="PAC:32976526.CDS.1"/>
    <property type="gene ID" value="Pp3c6_23250"/>
</dbReference>
<evidence type="ECO:0000313" key="3">
    <source>
        <dbReference type="Proteomes" id="UP000006727"/>
    </source>
</evidence>
<dbReference type="Proteomes" id="UP000006727">
    <property type="component" value="Chromosome 6"/>
</dbReference>
<protein>
    <submittedName>
        <fullName evidence="1 2">Uncharacterized protein</fullName>
    </submittedName>
</protein>
<reference evidence="1 3" key="2">
    <citation type="journal article" date="2018" name="Plant J.">
        <title>The Physcomitrella patens chromosome-scale assembly reveals moss genome structure and evolution.</title>
        <authorList>
            <person name="Lang D."/>
            <person name="Ullrich K.K."/>
            <person name="Murat F."/>
            <person name="Fuchs J."/>
            <person name="Jenkins J."/>
            <person name="Haas F.B."/>
            <person name="Piednoel M."/>
            <person name="Gundlach H."/>
            <person name="Van Bel M."/>
            <person name="Meyberg R."/>
            <person name="Vives C."/>
            <person name="Morata J."/>
            <person name="Symeonidi A."/>
            <person name="Hiss M."/>
            <person name="Muchero W."/>
            <person name="Kamisugi Y."/>
            <person name="Saleh O."/>
            <person name="Blanc G."/>
            <person name="Decker E.L."/>
            <person name="van Gessel N."/>
            <person name="Grimwood J."/>
            <person name="Hayes R.D."/>
            <person name="Graham S.W."/>
            <person name="Gunter L.E."/>
            <person name="McDaniel S.F."/>
            <person name="Hoernstein S.N.W."/>
            <person name="Larsson A."/>
            <person name="Li F.W."/>
            <person name="Perroud P.F."/>
            <person name="Phillips J."/>
            <person name="Ranjan P."/>
            <person name="Rokshar D.S."/>
            <person name="Rothfels C.J."/>
            <person name="Schneider L."/>
            <person name="Shu S."/>
            <person name="Stevenson D.W."/>
            <person name="Thummler F."/>
            <person name="Tillich M."/>
            <person name="Villarreal Aguilar J.C."/>
            <person name="Widiez T."/>
            <person name="Wong G.K."/>
            <person name="Wymore A."/>
            <person name="Zhang Y."/>
            <person name="Zimmer A.D."/>
            <person name="Quatrano R.S."/>
            <person name="Mayer K.F.X."/>
            <person name="Goodstein D."/>
            <person name="Casacuberta J.M."/>
            <person name="Vandepoele K."/>
            <person name="Reski R."/>
            <person name="Cuming A.C."/>
            <person name="Tuskan G.A."/>
            <person name="Maumus F."/>
            <person name="Salse J."/>
            <person name="Schmutz J."/>
            <person name="Rensing S.A."/>
        </authorList>
    </citation>
    <scope>NUCLEOTIDE SEQUENCE [LARGE SCALE GENOMIC DNA]</scope>
    <source>
        <strain evidence="2 3">cv. Gransden 2004</strain>
    </source>
</reference>
<evidence type="ECO:0000313" key="2">
    <source>
        <dbReference type="EnsemblPlants" id="PAC:32976526.CDS.1"/>
    </source>
</evidence>